<evidence type="ECO:0000256" key="2">
    <source>
        <dbReference type="ARBA" id="ARBA00006375"/>
    </source>
</evidence>
<feature type="repeat" description="Solcar" evidence="9">
    <location>
        <begin position="212"/>
        <end position="340"/>
    </location>
</feature>
<evidence type="ECO:0000256" key="6">
    <source>
        <dbReference type="ARBA" id="ARBA00022989"/>
    </source>
</evidence>
<evidence type="ECO:0000256" key="5">
    <source>
        <dbReference type="ARBA" id="ARBA00022737"/>
    </source>
</evidence>
<dbReference type="InterPro" id="IPR018108">
    <property type="entry name" value="MCP_transmembrane"/>
</dbReference>
<dbReference type="STRING" id="403673.A0A177WN08"/>
<evidence type="ECO:0000256" key="4">
    <source>
        <dbReference type="ARBA" id="ARBA00022692"/>
    </source>
</evidence>
<evidence type="ECO:0000313" key="12">
    <source>
        <dbReference type="EMBL" id="OAJ41196.1"/>
    </source>
</evidence>
<dbReference type="Gene3D" id="1.50.40.10">
    <property type="entry name" value="Mitochondrial carrier domain"/>
    <property type="match status" value="2"/>
</dbReference>
<keyword evidence="7" id="KW-0496">Mitochondrion</keyword>
<evidence type="ECO:0008006" key="14">
    <source>
        <dbReference type="Google" id="ProtNLM"/>
    </source>
</evidence>
<gene>
    <name evidence="12" type="ORF">BDEG_24833</name>
</gene>
<keyword evidence="4 9" id="KW-0812">Transmembrane</keyword>
<keyword evidence="6 11" id="KW-1133">Transmembrane helix</keyword>
<evidence type="ECO:0000256" key="10">
    <source>
        <dbReference type="RuleBase" id="RU000488"/>
    </source>
</evidence>
<dbReference type="PRINTS" id="PR00926">
    <property type="entry name" value="MITOCARRIER"/>
</dbReference>
<dbReference type="PANTHER" id="PTHR45667">
    <property type="entry name" value="S-ADENOSYLMETHIONINE MITOCHONDRIAL CARRIER PROTEIN"/>
    <property type="match status" value="1"/>
</dbReference>
<dbReference type="OrthoDB" id="415315at2759"/>
<evidence type="ECO:0000256" key="7">
    <source>
        <dbReference type="ARBA" id="ARBA00023128"/>
    </source>
</evidence>
<evidence type="ECO:0000313" key="13">
    <source>
        <dbReference type="Proteomes" id="UP000077115"/>
    </source>
</evidence>
<evidence type="ECO:0000256" key="3">
    <source>
        <dbReference type="ARBA" id="ARBA00022448"/>
    </source>
</evidence>
<evidence type="ECO:0000256" key="9">
    <source>
        <dbReference type="PROSITE-ProRule" id="PRU00282"/>
    </source>
</evidence>
<dbReference type="InterPro" id="IPR002067">
    <property type="entry name" value="MCP"/>
</dbReference>
<keyword evidence="8 9" id="KW-0472">Membrane</keyword>
<comment type="subcellular location">
    <subcellularLocation>
        <location evidence="1">Mitochondrion membrane</location>
        <topology evidence="1">Multi-pass membrane protein</topology>
    </subcellularLocation>
</comment>
<dbReference type="InterPro" id="IPR023395">
    <property type="entry name" value="MCP_dom_sf"/>
</dbReference>
<dbReference type="EMBL" id="DS022305">
    <property type="protein sequence ID" value="OAJ41196.1"/>
    <property type="molecule type" value="Genomic_DNA"/>
</dbReference>
<dbReference type="PROSITE" id="PS50920">
    <property type="entry name" value="SOLCAR"/>
    <property type="match status" value="3"/>
</dbReference>
<dbReference type="Pfam" id="PF00153">
    <property type="entry name" value="Mito_carr"/>
    <property type="match status" value="4"/>
</dbReference>
<dbReference type="Proteomes" id="UP000077115">
    <property type="component" value="Unassembled WGS sequence"/>
</dbReference>
<name>A0A177WN08_BATDL</name>
<proteinExistence type="inferred from homology"/>
<dbReference type="VEuPathDB" id="FungiDB:BDEG_24833"/>
<dbReference type="eggNOG" id="KOG0770">
    <property type="taxonomic scope" value="Eukaryota"/>
</dbReference>
<evidence type="ECO:0000256" key="1">
    <source>
        <dbReference type="ARBA" id="ARBA00004225"/>
    </source>
</evidence>
<dbReference type="GO" id="GO:0031966">
    <property type="term" value="C:mitochondrial membrane"/>
    <property type="evidence" value="ECO:0007669"/>
    <property type="project" value="UniProtKB-SubCell"/>
</dbReference>
<sequence>MLIANDSLSIVIFGGGVGGALADAVMHSTDTVKTRLQGQLTARSEKYQGMAQAYRTILKEEGVRGLYGGFTAAVIGSLLSHGVYFAAYEAIKRELISSGLNPEASYFIAGGLGDVAASVFYVPSEVLKTRLQLQGHYNNPHSLSAHNYRSTFHASTTILEKRGIAGMYHGWGATLIRDVPFTAIQFTLYETLKSFFVHTHCDDDPLKLTTWHDMASGGISGVVAGCVTTPLDVIKTYLMTQRRLPPRTTFIESTEPSSIPKSTDQLTHRLVSKLGSTSFVLPAKPTPNNAPTYAGVISAGRGIYGRAGISGLFSGVGPRMLWTGMQSTAMFMLYELMLGFYRQLE</sequence>
<accession>A0A177WN08</accession>
<feature type="transmembrane region" description="Helical" evidence="11">
    <location>
        <begin position="65"/>
        <end position="84"/>
    </location>
</feature>
<organism evidence="12 13">
    <name type="scientific">Batrachochytrium dendrobatidis (strain JEL423)</name>
    <dbReference type="NCBI Taxonomy" id="403673"/>
    <lineage>
        <taxon>Eukaryota</taxon>
        <taxon>Fungi</taxon>
        <taxon>Fungi incertae sedis</taxon>
        <taxon>Chytridiomycota</taxon>
        <taxon>Chytridiomycota incertae sedis</taxon>
        <taxon>Chytridiomycetes</taxon>
        <taxon>Rhizophydiales</taxon>
        <taxon>Rhizophydiales incertae sedis</taxon>
        <taxon>Batrachochytrium</taxon>
    </lineage>
</organism>
<feature type="repeat" description="Solcar" evidence="9">
    <location>
        <begin position="104"/>
        <end position="195"/>
    </location>
</feature>
<keyword evidence="5" id="KW-0677">Repeat</keyword>
<keyword evidence="3 10" id="KW-0813">Transport</keyword>
<evidence type="ECO:0000256" key="8">
    <source>
        <dbReference type="ARBA" id="ARBA00023136"/>
    </source>
</evidence>
<comment type="similarity">
    <text evidence="2 10">Belongs to the mitochondrial carrier (TC 2.A.29) family.</text>
</comment>
<reference evidence="12 13" key="2">
    <citation type="submission" date="2016-05" db="EMBL/GenBank/DDBJ databases">
        <title>Lineage-specific infection strategies underlie the spectrum of fungal disease in amphibians.</title>
        <authorList>
            <person name="Cuomo C.A."/>
            <person name="Farrer R.A."/>
            <person name="James T."/>
            <person name="Longcore J."/>
            <person name="Birren B."/>
        </authorList>
    </citation>
    <scope>NUCLEOTIDE SEQUENCE [LARGE SCALE GENOMIC DNA]</scope>
    <source>
        <strain evidence="12 13">JEL423</strain>
    </source>
</reference>
<dbReference type="AlphaFoldDB" id="A0A177WN08"/>
<reference evidence="12 13" key="1">
    <citation type="submission" date="2006-10" db="EMBL/GenBank/DDBJ databases">
        <title>The Genome Sequence of Batrachochytrium dendrobatidis JEL423.</title>
        <authorList>
            <consortium name="The Broad Institute Genome Sequencing Platform"/>
            <person name="Birren B."/>
            <person name="Lander E."/>
            <person name="Galagan J."/>
            <person name="Cuomo C."/>
            <person name="Devon K."/>
            <person name="Jaffe D."/>
            <person name="Butler J."/>
            <person name="Alvarez P."/>
            <person name="Gnerre S."/>
            <person name="Grabherr M."/>
            <person name="Kleber M."/>
            <person name="Mauceli E."/>
            <person name="Brockman W."/>
            <person name="Young S."/>
            <person name="LaButti K."/>
            <person name="Sykes S."/>
            <person name="DeCaprio D."/>
            <person name="Crawford M."/>
            <person name="Koehrsen M."/>
            <person name="Engels R."/>
            <person name="Montgomery P."/>
            <person name="Pearson M."/>
            <person name="Howarth C."/>
            <person name="Larson L."/>
            <person name="White J."/>
            <person name="O'Leary S."/>
            <person name="Kodira C."/>
            <person name="Zeng Q."/>
            <person name="Yandava C."/>
            <person name="Alvarado L."/>
            <person name="Longcore J."/>
            <person name="James T."/>
        </authorList>
    </citation>
    <scope>NUCLEOTIDE SEQUENCE [LARGE SCALE GENOMIC DNA]</scope>
    <source>
        <strain evidence="12 13">JEL423</strain>
    </source>
</reference>
<evidence type="ECO:0000256" key="11">
    <source>
        <dbReference type="SAM" id="Phobius"/>
    </source>
</evidence>
<dbReference type="SUPFAM" id="SSF103506">
    <property type="entry name" value="Mitochondrial carrier"/>
    <property type="match status" value="1"/>
</dbReference>
<protein>
    <recommendedName>
        <fullName evidence="14">Mitochondrial carrier</fullName>
    </recommendedName>
</protein>
<dbReference type="GO" id="GO:0055085">
    <property type="term" value="P:transmembrane transport"/>
    <property type="evidence" value="ECO:0007669"/>
    <property type="project" value="InterPro"/>
</dbReference>
<feature type="repeat" description="Solcar" evidence="9">
    <location>
        <begin position="6"/>
        <end position="94"/>
    </location>
</feature>